<keyword evidence="12" id="KW-0378">Hydrolase</keyword>
<sequence length="935" mass="101454">MATIIDGVAIAAEVIGDLKKQLESIREAHPDFTPGLAIVQVGDRSDSNVYIKNKLKKARELGISAKLVKLENNITKLELESVIAELNNDDSIDGIIIQLPLDCKNQIDVDAVIDQIDQTKDVDGLTRENAGRLARGELDCAVIPCTPKGCLYLIQKATGDNDYVKGKRVVVIGRSKIVGSPAASLFTWHHGTVTVCHTKTTNLPELCREADILLVAAGKAHFVKSDWIKHGAIVIDCGISVTEKDGKKKLLGDVDFEEAKNVAGYITPVPGGVGPMTVAMLVKNTFEQAVKRRLKTDTALIWNIHYLPLLPEDPVPSDIAISRKQRAKPISMLAKEIGILPSELDLYGEKKAKVSLDILERLKNVPSGKYVVVTGVTPTPYGEGKSTTVLGLVQSLCAHLQRNTFACVRQPSQGPTFGIKGGAAGGGYSQVIPMEECNLHLTGDIHAVTAANNLLAAAIDTRIFHEATQKDDALFSRLVPPPKKGLPFLTEIQRRRLARLGIPEPETVEALSEEDRRRFARLNIDPETITWHRVLDTNDRFLRKIEVGRAETEKGKVRETGFDLTAASELMAILALTTSLSDMHERIGRIVVASDYEGKPITADDIGVTGALTVLMKDAIRPNLMQSFEGTPVFVHAGPFANIAHGQSSCLADLIALKLVGKDGYVITEAGFGADIGLEKFFDIKCRSSGLMPNAIVLVATVRALRMHGGEPERRQPNTKDDPAKRLAYLEAGCDSNLRKQIENAGKFGVPVVVCVNQFSTDTEEEMAMVLAKSMKYGATKAVGSDHWKYGGRGALDLAKAVIDACNMPCKARYLYDLDQPLEDKISIIAKEMYGADGIELSPLAKEKIDRYEKQGFSKLAICMAKTPLSLSHDPTRKGCPTGFTLPITDVRASVGAGFVYPLCGAIQTMPGLPTRPCFFNIDMDPVSGQVDGLS</sequence>
<dbReference type="FunFam" id="3.40.50.300:FF:001859">
    <property type="entry name" value="Formate--tetrahydrofolate ligase"/>
    <property type="match status" value="1"/>
</dbReference>
<dbReference type="FunFam" id="3.40.50.720:FF:000006">
    <property type="entry name" value="Bifunctional protein FolD"/>
    <property type="match status" value="1"/>
</dbReference>
<evidence type="ECO:0000256" key="3">
    <source>
        <dbReference type="ARBA" id="ARBA00006985"/>
    </source>
</evidence>
<name>A0A158QB72_ENTVE</name>
<evidence type="ECO:0000256" key="4">
    <source>
        <dbReference type="ARBA" id="ARBA00011738"/>
    </source>
</evidence>
<comment type="pathway">
    <text evidence="1">One-carbon metabolism; tetrahydrofolate interconversion.</text>
</comment>
<evidence type="ECO:0000256" key="8">
    <source>
        <dbReference type="ARBA" id="ARBA00017592"/>
    </source>
</evidence>
<reference evidence="21 22" key="2">
    <citation type="submission" date="2018-10" db="EMBL/GenBank/DDBJ databases">
        <authorList>
            <consortium name="Pathogen Informatics"/>
        </authorList>
    </citation>
    <scope>NUCLEOTIDE SEQUENCE [LARGE SCALE GENOMIC DNA]</scope>
</reference>
<dbReference type="InterPro" id="IPR046346">
    <property type="entry name" value="Aminoacid_DH-like_N_sf"/>
</dbReference>
<keyword evidence="13" id="KW-0067">ATP-binding</keyword>
<reference evidence="23" key="1">
    <citation type="submission" date="2016-04" db="UniProtKB">
        <authorList>
            <consortium name="WormBaseParasite"/>
        </authorList>
    </citation>
    <scope>IDENTIFICATION</scope>
</reference>
<dbReference type="PROSITE" id="PS00721">
    <property type="entry name" value="FTHFS_1"/>
    <property type="match status" value="1"/>
</dbReference>
<dbReference type="SUPFAM" id="SSF51735">
    <property type="entry name" value="NAD(P)-binding Rossmann-fold domains"/>
    <property type="match status" value="1"/>
</dbReference>
<keyword evidence="10" id="KW-0436">Ligase</keyword>
<dbReference type="GO" id="GO:0004488">
    <property type="term" value="F:methylenetetrahydrofolate dehydrogenase (NADP+) activity"/>
    <property type="evidence" value="ECO:0007669"/>
    <property type="project" value="UniProtKB-EC"/>
</dbReference>
<dbReference type="SUPFAM" id="SSF52540">
    <property type="entry name" value="P-loop containing nucleoside triphosphate hydrolases"/>
    <property type="match status" value="1"/>
</dbReference>
<keyword evidence="9" id="KW-0554">One-carbon metabolism</keyword>
<dbReference type="PANTHER" id="PTHR48099">
    <property type="entry name" value="C-1-TETRAHYDROFOLATE SYNTHASE, CYTOPLASMIC-RELATED"/>
    <property type="match status" value="1"/>
</dbReference>
<evidence type="ECO:0000259" key="20">
    <source>
        <dbReference type="Pfam" id="PF02882"/>
    </source>
</evidence>
<dbReference type="UniPathway" id="UPA00193"/>
<dbReference type="PANTHER" id="PTHR48099:SF5">
    <property type="entry name" value="C-1-TETRAHYDROFOLATE SYNTHASE, CYTOPLASMIC"/>
    <property type="match status" value="1"/>
</dbReference>
<dbReference type="AlphaFoldDB" id="A0A158QB72"/>
<dbReference type="HAMAP" id="MF_01576">
    <property type="entry name" value="THF_DHG_CYH"/>
    <property type="match status" value="1"/>
</dbReference>
<comment type="catalytic activity">
    <reaction evidence="18">
        <text>(6S)-5,6,7,8-tetrahydrofolate + formate + ATP = (6R)-10-formyltetrahydrofolate + ADP + phosphate</text>
        <dbReference type="Rhea" id="RHEA:20221"/>
        <dbReference type="ChEBI" id="CHEBI:15740"/>
        <dbReference type="ChEBI" id="CHEBI:30616"/>
        <dbReference type="ChEBI" id="CHEBI:43474"/>
        <dbReference type="ChEBI" id="CHEBI:57453"/>
        <dbReference type="ChEBI" id="CHEBI:195366"/>
        <dbReference type="ChEBI" id="CHEBI:456216"/>
        <dbReference type="EC" id="6.3.4.3"/>
    </reaction>
</comment>
<keyword evidence="11" id="KW-0547">Nucleotide-binding</keyword>
<evidence type="ECO:0000313" key="23">
    <source>
        <dbReference type="WBParaSite" id="EVEC_0000846901-mRNA-1"/>
    </source>
</evidence>
<dbReference type="Pfam" id="PF01268">
    <property type="entry name" value="FTHFS"/>
    <property type="match status" value="1"/>
</dbReference>
<feature type="domain" description="Tetrahydrofolate dehydrogenase/cyclohydrolase catalytic" evidence="19">
    <location>
        <begin position="5"/>
        <end position="123"/>
    </location>
</feature>
<evidence type="ECO:0000256" key="9">
    <source>
        <dbReference type="ARBA" id="ARBA00022563"/>
    </source>
</evidence>
<dbReference type="EC" id="1.5.1.5" evidence="7"/>
<evidence type="ECO:0000256" key="12">
    <source>
        <dbReference type="ARBA" id="ARBA00022801"/>
    </source>
</evidence>
<dbReference type="Gene3D" id="3.40.50.720">
    <property type="entry name" value="NAD(P)-binding Rossmann-like Domain"/>
    <property type="match status" value="1"/>
</dbReference>
<dbReference type="Gene3D" id="3.10.410.10">
    <property type="entry name" value="Formyltetrahydrofolate synthetase, domain 3"/>
    <property type="match status" value="1"/>
</dbReference>
<dbReference type="STRING" id="51028.A0A158QB72"/>
<dbReference type="InterPro" id="IPR020867">
    <property type="entry name" value="THF_DH/CycHdrlase_CS"/>
</dbReference>
<dbReference type="PROSITE" id="PS00767">
    <property type="entry name" value="THF_DHG_CYH_2"/>
    <property type="match status" value="1"/>
</dbReference>
<evidence type="ECO:0000256" key="15">
    <source>
        <dbReference type="ARBA" id="ARBA00023002"/>
    </source>
</evidence>
<gene>
    <name evidence="21" type="ORF">EVEC_LOCUS7953</name>
</gene>
<keyword evidence="15" id="KW-0560">Oxidoreductase</keyword>
<dbReference type="InterPro" id="IPR020628">
    <property type="entry name" value="Formate_THF_ligase_CS"/>
</dbReference>
<evidence type="ECO:0000256" key="2">
    <source>
        <dbReference type="ARBA" id="ARBA00005559"/>
    </source>
</evidence>
<dbReference type="Pfam" id="PF02882">
    <property type="entry name" value="THF_DHG_CYH_C"/>
    <property type="match status" value="1"/>
</dbReference>
<dbReference type="Pfam" id="PF00763">
    <property type="entry name" value="THF_DHG_CYH"/>
    <property type="match status" value="1"/>
</dbReference>
<evidence type="ECO:0000256" key="10">
    <source>
        <dbReference type="ARBA" id="ARBA00022598"/>
    </source>
</evidence>
<dbReference type="PROSITE" id="PS00722">
    <property type="entry name" value="FTHFS_2"/>
    <property type="match status" value="1"/>
</dbReference>
<dbReference type="PRINTS" id="PR00085">
    <property type="entry name" value="THFDHDRGNASE"/>
</dbReference>
<accession>A0A158QB72</accession>
<evidence type="ECO:0000259" key="19">
    <source>
        <dbReference type="Pfam" id="PF00763"/>
    </source>
</evidence>
<dbReference type="WBParaSite" id="EVEC_0000846901-mRNA-1">
    <property type="protein sequence ID" value="EVEC_0000846901-mRNA-1"/>
    <property type="gene ID" value="EVEC_0000846901"/>
</dbReference>
<dbReference type="EC" id="3.5.4.9" evidence="6"/>
<dbReference type="InterPro" id="IPR020630">
    <property type="entry name" value="THF_DH/CycHdrlase_cat_dom"/>
</dbReference>
<comment type="similarity">
    <text evidence="2">In the N-terminal section; belongs to the tetrahydrofolate dehydrogenase/cyclohydrolase family.</text>
</comment>
<evidence type="ECO:0000256" key="6">
    <source>
        <dbReference type="ARBA" id="ARBA00012776"/>
    </source>
</evidence>
<dbReference type="InterPro" id="IPR027417">
    <property type="entry name" value="P-loop_NTPase"/>
</dbReference>
<dbReference type="GO" id="GO:0005524">
    <property type="term" value="F:ATP binding"/>
    <property type="evidence" value="ECO:0007669"/>
    <property type="project" value="UniProtKB-KW"/>
</dbReference>
<dbReference type="EMBL" id="UXUI01009179">
    <property type="protein sequence ID" value="VDD93202.1"/>
    <property type="molecule type" value="Genomic_DNA"/>
</dbReference>
<keyword evidence="16" id="KW-0511">Multifunctional enzyme</keyword>
<evidence type="ECO:0000256" key="13">
    <source>
        <dbReference type="ARBA" id="ARBA00022840"/>
    </source>
</evidence>
<dbReference type="SUPFAM" id="SSF53223">
    <property type="entry name" value="Aminoacid dehydrogenase-like, N-terminal domain"/>
    <property type="match status" value="1"/>
</dbReference>
<dbReference type="InterPro" id="IPR020631">
    <property type="entry name" value="THF_DH/CycHdrlase_NAD-bd_dom"/>
</dbReference>
<evidence type="ECO:0000256" key="1">
    <source>
        <dbReference type="ARBA" id="ARBA00004777"/>
    </source>
</evidence>
<organism evidence="23">
    <name type="scientific">Enterobius vermicularis</name>
    <name type="common">Human pinworm</name>
    <dbReference type="NCBI Taxonomy" id="51028"/>
    <lineage>
        <taxon>Eukaryota</taxon>
        <taxon>Metazoa</taxon>
        <taxon>Ecdysozoa</taxon>
        <taxon>Nematoda</taxon>
        <taxon>Chromadorea</taxon>
        <taxon>Rhabditida</taxon>
        <taxon>Spirurina</taxon>
        <taxon>Oxyuridomorpha</taxon>
        <taxon>Oxyuroidea</taxon>
        <taxon>Oxyuridae</taxon>
        <taxon>Enterobius</taxon>
    </lineage>
</organism>
<evidence type="ECO:0000256" key="14">
    <source>
        <dbReference type="ARBA" id="ARBA00022857"/>
    </source>
</evidence>
<evidence type="ECO:0000256" key="5">
    <source>
        <dbReference type="ARBA" id="ARBA00012295"/>
    </source>
</evidence>
<dbReference type="GO" id="GO:0035999">
    <property type="term" value="P:tetrahydrofolate interconversion"/>
    <property type="evidence" value="ECO:0007669"/>
    <property type="project" value="UniProtKB-UniPathway"/>
</dbReference>
<dbReference type="InterPro" id="IPR000672">
    <property type="entry name" value="THF_DH/CycHdrlase"/>
</dbReference>
<protein>
    <recommendedName>
        <fullName evidence="8">C-1-tetrahydrofolate synthase, cytoplasmic</fullName>
        <ecNumber evidence="7">1.5.1.5</ecNumber>
        <ecNumber evidence="6">3.5.4.9</ecNumber>
        <ecNumber evidence="5">6.3.4.3</ecNumber>
    </recommendedName>
</protein>
<dbReference type="OrthoDB" id="1845775at2759"/>
<keyword evidence="22" id="KW-1185">Reference proteome</keyword>
<dbReference type="Proteomes" id="UP000274131">
    <property type="component" value="Unassembled WGS sequence"/>
</dbReference>
<evidence type="ECO:0000313" key="22">
    <source>
        <dbReference type="Proteomes" id="UP000274131"/>
    </source>
</evidence>
<evidence type="ECO:0000256" key="7">
    <source>
        <dbReference type="ARBA" id="ARBA00012859"/>
    </source>
</evidence>
<feature type="domain" description="Tetrahydrofolate dehydrogenase/cyclohydrolase NAD(P)-binding" evidence="20">
    <location>
        <begin position="144"/>
        <end position="291"/>
    </location>
</feature>
<keyword evidence="14" id="KW-0521">NADP</keyword>
<dbReference type="InterPro" id="IPR000559">
    <property type="entry name" value="Formate_THF_ligase"/>
</dbReference>
<comment type="similarity">
    <text evidence="3">In the C-terminal section; belongs to the formate--tetrahydrofolate ligase family.</text>
</comment>
<dbReference type="HAMAP" id="MF_01543">
    <property type="entry name" value="FTHFS"/>
    <property type="match status" value="1"/>
</dbReference>
<dbReference type="Gene3D" id="3.40.50.10860">
    <property type="entry name" value="Leucine Dehydrogenase, chain A, domain 1"/>
    <property type="match status" value="1"/>
</dbReference>
<comment type="catalytic activity">
    <reaction evidence="17">
        <text>(6R)-5,10-methenyltetrahydrofolate + H2O = (6R)-10-formyltetrahydrofolate + H(+)</text>
        <dbReference type="Rhea" id="RHEA:23700"/>
        <dbReference type="ChEBI" id="CHEBI:15377"/>
        <dbReference type="ChEBI" id="CHEBI:15378"/>
        <dbReference type="ChEBI" id="CHEBI:57455"/>
        <dbReference type="ChEBI" id="CHEBI:195366"/>
        <dbReference type="EC" id="3.5.4.9"/>
    </reaction>
</comment>
<comment type="subunit">
    <text evidence="4">Homodimer.</text>
</comment>
<dbReference type="FunFam" id="3.40.50.10860:FF:000005">
    <property type="entry name" value="C-1-tetrahydrofolate synthase, cytoplasmic, putative"/>
    <property type="match status" value="1"/>
</dbReference>
<evidence type="ECO:0000256" key="11">
    <source>
        <dbReference type="ARBA" id="ARBA00022741"/>
    </source>
</evidence>
<dbReference type="EC" id="6.3.4.3" evidence="5"/>
<evidence type="ECO:0000256" key="17">
    <source>
        <dbReference type="ARBA" id="ARBA00036357"/>
    </source>
</evidence>
<dbReference type="GO" id="GO:0005829">
    <property type="term" value="C:cytosol"/>
    <property type="evidence" value="ECO:0007669"/>
    <property type="project" value="TreeGrafter"/>
</dbReference>
<dbReference type="GO" id="GO:0004477">
    <property type="term" value="F:methenyltetrahydrofolate cyclohydrolase activity"/>
    <property type="evidence" value="ECO:0007669"/>
    <property type="project" value="UniProtKB-EC"/>
</dbReference>
<proteinExistence type="inferred from homology"/>
<dbReference type="GO" id="GO:0004329">
    <property type="term" value="F:formate-tetrahydrofolate ligase activity"/>
    <property type="evidence" value="ECO:0007669"/>
    <property type="project" value="UniProtKB-EC"/>
</dbReference>
<evidence type="ECO:0000313" key="21">
    <source>
        <dbReference type="EMBL" id="VDD93202.1"/>
    </source>
</evidence>
<dbReference type="CDD" id="cd00477">
    <property type="entry name" value="FTHFS"/>
    <property type="match status" value="1"/>
</dbReference>
<dbReference type="FunFam" id="3.10.410.10:FF:000001">
    <property type="entry name" value="Putative formate--tetrahydrofolate ligase"/>
    <property type="match status" value="1"/>
</dbReference>
<evidence type="ECO:0000256" key="16">
    <source>
        <dbReference type="ARBA" id="ARBA00023268"/>
    </source>
</evidence>
<dbReference type="Gene3D" id="3.40.50.300">
    <property type="entry name" value="P-loop containing nucleotide triphosphate hydrolases"/>
    <property type="match status" value="2"/>
</dbReference>
<dbReference type="CDD" id="cd01080">
    <property type="entry name" value="NAD_bind_m-THF_DH_Cyclohyd"/>
    <property type="match status" value="1"/>
</dbReference>
<dbReference type="FunFam" id="3.40.50.300:FF:000245">
    <property type="entry name" value="C-1-tetrahydrofolate synthase, cytoplasmic"/>
    <property type="match status" value="1"/>
</dbReference>
<evidence type="ECO:0000256" key="18">
    <source>
        <dbReference type="ARBA" id="ARBA00049033"/>
    </source>
</evidence>
<dbReference type="Gene3D" id="1.10.8.770">
    <property type="match status" value="1"/>
</dbReference>
<dbReference type="InterPro" id="IPR036291">
    <property type="entry name" value="NAD(P)-bd_dom_sf"/>
</dbReference>